<accession>B7G3H7</accession>
<dbReference type="InterPro" id="IPR009076">
    <property type="entry name" value="FRB_dom"/>
</dbReference>
<dbReference type="GO" id="GO:0005737">
    <property type="term" value="C:cytoplasm"/>
    <property type="evidence" value="ECO:0007669"/>
    <property type="project" value="TreeGrafter"/>
</dbReference>
<keyword evidence="14" id="KW-1185">Reference proteome</keyword>
<evidence type="ECO:0000256" key="6">
    <source>
        <dbReference type="ARBA" id="ARBA00022840"/>
    </source>
</evidence>
<dbReference type="GO" id="GO:0031932">
    <property type="term" value="C:TORC2 complex"/>
    <property type="evidence" value="ECO:0007669"/>
    <property type="project" value="TreeGrafter"/>
</dbReference>
<dbReference type="RefSeq" id="XP_002181617.1">
    <property type="nucleotide sequence ID" value="XM_002181581.1"/>
</dbReference>
<dbReference type="PROSITE" id="PS51190">
    <property type="entry name" value="FATC"/>
    <property type="match status" value="1"/>
</dbReference>
<evidence type="ECO:0000256" key="4">
    <source>
        <dbReference type="ARBA" id="ARBA00022741"/>
    </source>
</evidence>
<dbReference type="PANTHER" id="PTHR11139">
    <property type="entry name" value="ATAXIA TELANGIECTASIA MUTATED ATM -RELATED"/>
    <property type="match status" value="1"/>
</dbReference>
<dbReference type="InterPro" id="IPR050517">
    <property type="entry name" value="DDR_Repair_Kinase"/>
</dbReference>
<dbReference type="InterPro" id="IPR011990">
    <property type="entry name" value="TPR-like_helical_dom_sf"/>
</dbReference>
<evidence type="ECO:0000256" key="3">
    <source>
        <dbReference type="ARBA" id="ARBA00022737"/>
    </source>
</evidence>
<dbReference type="GO" id="GO:0044877">
    <property type="term" value="F:protein-containing complex binding"/>
    <property type="evidence" value="ECO:0007669"/>
    <property type="project" value="InterPro"/>
</dbReference>
<dbReference type="Proteomes" id="UP000000759">
    <property type="component" value="Chromosome 13"/>
</dbReference>
<dbReference type="InterPro" id="IPR036940">
    <property type="entry name" value="PI3/4_kinase_cat_sf"/>
</dbReference>
<dbReference type="CDD" id="cd05169">
    <property type="entry name" value="PIKKc_TOR"/>
    <property type="match status" value="1"/>
</dbReference>
<dbReference type="Pfam" id="PF08771">
    <property type="entry name" value="FRB_dom"/>
    <property type="match status" value="1"/>
</dbReference>
<dbReference type="GO" id="GO:0005524">
    <property type="term" value="F:ATP binding"/>
    <property type="evidence" value="ECO:0007669"/>
    <property type="project" value="UniProtKB-KW"/>
</dbReference>
<dbReference type="SMART" id="SM00146">
    <property type="entry name" value="PI3Kc"/>
    <property type="match status" value="1"/>
</dbReference>
<organism evidence="13 14">
    <name type="scientific">Phaeodactylum tricornutum (strain CCAP 1055/1)</name>
    <dbReference type="NCBI Taxonomy" id="556484"/>
    <lineage>
        <taxon>Eukaryota</taxon>
        <taxon>Sar</taxon>
        <taxon>Stramenopiles</taxon>
        <taxon>Ochrophyta</taxon>
        <taxon>Bacillariophyta</taxon>
        <taxon>Bacillariophyceae</taxon>
        <taxon>Bacillariophycidae</taxon>
        <taxon>Naviculales</taxon>
        <taxon>Phaeodactylaceae</taxon>
        <taxon>Phaeodactylum</taxon>
    </lineage>
</organism>
<dbReference type="GO" id="GO:0005634">
    <property type="term" value="C:nucleus"/>
    <property type="evidence" value="ECO:0007669"/>
    <property type="project" value="TreeGrafter"/>
</dbReference>
<feature type="domain" description="FAT" evidence="11">
    <location>
        <begin position="1272"/>
        <end position="1830"/>
    </location>
</feature>
<dbReference type="STRING" id="556484.B7G3H7"/>
<keyword evidence="9" id="KW-0723">Serine/threonine-protein kinase</keyword>
<keyword evidence="3" id="KW-0677">Repeat</keyword>
<keyword evidence="2 9" id="KW-0808">Transferase</keyword>
<dbReference type="SUPFAM" id="SSF56112">
    <property type="entry name" value="Protein kinase-like (PK-like)"/>
    <property type="match status" value="1"/>
</dbReference>
<dbReference type="Pfam" id="PF02259">
    <property type="entry name" value="FAT"/>
    <property type="match status" value="1"/>
</dbReference>
<comment type="catalytic activity">
    <reaction evidence="8">
        <text>L-seryl-[protein] + ATP = O-phospho-L-seryl-[protein] + ADP + H(+)</text>
        <dbReference type="Rhea" id="RHEA:17989"/>
        <dbReference type="Rhea" id="RHEA-COMP:9863"/>
        <dbReference type="Rhea" id="RHEA-COMP:11604"/>
        <dbReference type="ChEBI" id="CHEBI:15378"/>
        <dbReference type="ChEBI" id="CHEBI:29999"/>
        <dbReference type="ChEBI" id="CHEBI:30616"/>
        <dbReference type="ChEBI" id="CHEBI:83421"/>
        <dbReference type="ChEBI" id="CHEBI:456216"/>
        <dbReference type="EC" id="2.7.11.1"/>
    </reaction>
</comment>
<feature type="domain" description="FATC" evidence="12">
    <location>
        <begin position="2368"/>
        <end position="2400"/>
    </location>
</feature>
<evidence type="ECO:0000256" key="8">
    <source>
        <dbReference type="ARBA" id="ARBA00048679"/>
    </source>
</evidence>
<dbReference type="InterPro" id="IPR003152">
    <property type="entry name" value="FATC_dom"/>
</dbReference>
<dbReference type="PROSITE" id="PS51189">
    <property type="entry name" value="FAT"/>
    <property type="match status" value="1"/>
</dbReference>
<dbReference type="InterPro" id="IPR003151">
    <property type="entry name" value="PIK-rel_kinase_FAT"/>
</dbReference>
<dbReference type="GO" id="GO:0080090">
    <property type="term" value="P:regulation of primary metabolic process"/>
    <property type="evidence" value="ECO:0007669"/>
    <property type="project" value="UniProtKB-ARBA"/>
</dbReference>
<dbReference type="GO" id="GO:0106310">
    <property type="term" value="F:protein serine kinase activity"/>
    <property type="evidence" value="ECO:0007669"/>
    <property type="project" value="RHEA"/>
</dbReference>
<reference evidence="13 14" key="1">
    <citation type="journal article" date="2008" name="Nature">
        <title>The Phaeodactylum genome reveals the evolutionary history of diatom genomes.</title>
        <authorList>
            <person name="Bowler C."/>
            <person name="Allen A.E."/>
            <person name="Badger J.H."/>
            <person name="Grimwood J."/>
            <person name="Jabbari K."/>
            <person name="Kuo A."/>
            <person name="Maheswari U."/>
            <person name="Martens C."/>
            <person name="Maumus F."/>
            <person name="Otillar R.P."/>
            <person name="Rayko E."/>
            <person name="Salamov A."/>
            <person name="Vandepoele K."/>
            <person name="Beszteri B."/>
            <person name="Gruber A."/>
            <person name="Heijde M."/>
            <person name="Katinka M."/>
            <person name="Mock T."/>
            <person name="Valentin K."/>
            <person name="Verret F."/>
            <person name="Berges J.A."/>
            <person name="Brownlee C."/>
            <person name="Cadoret J.P."/>
            <person name="Chiovitti A."/>
            <person name="Choi C.J."/>
            <person name="Coesel S."/>
            <person name="De Martino A."/>
            <person name="Detter J.C."/>
            <person name="Durkin C."/>
            <person name="Falciatore A."/>
            <person name="Fournet J."/>
            <person name="Haruta M."/>
            <person name="Huysman M.J."/>
            <person name="Jenkins B.D."/>
            <person name="Jiroutova K."/>
            <person name="Jorgensen R.E."/>
            <person name="Joubert Y."/>
            <person name="Kaplan A."/>
            <person name="Kroger N."/>
            <person name="Kroth P.G."/>
            <person name="La Roche J."/>
            <person name="Lindquist E."/>
            <person name="Lommer M."/>
            <person name="Martin-Jezequel V."/>
            <person name="Lopez P.J."/>
            <person name="Lucas S."/>
            <person name="Mangogna M."/>
            <person name="McGinnis K."/>
            <person name="Medlin L.K."/>
            <person name="Montsant A."/>
            <person name="Oudot-Le Secq M.P."/>
            <person name="Napoli C."/>
            <person name="Obornik M."/>
            <person name="Parker M.S."/>
            <person name="Petit J.L."/>
            <person name="Porcel B.M."/>
            <person name="Poulsen N."/>
            <person name="Robison M."/>
            <person name="Rychlewski L."/>
            <person name="Rynearson T.A."/>
            <person name="Schmutz J."/>
            <person name="Shapiro H."/>
            <person name="Siaut M."/>
            <person name="Stanley M."/>
            <person name="Sussman M.R."/>
            <person name="Taylor A.R."/>
            <person name="Vardi A."/>
            <person name="von Dassow P."/>
            <person name="Vyverman W."/>
            <person name="Willis A."/>
            <person name="Wyrwicz L.S."/>
            <person name="Rokhsar D.S."/>
            <person name="Weissenbach J."/>
            <person name="Armbrust E.V."/>
            <person name="Green B.R."/>
            <person name="Van de Peer Y."/>
            <person name="Grigoriev I.V."/>
        </authorList>
    </citation>
    <scope>NUCLEOTIDE SEQUENCE [LARGE SCALE GENOMIC DNA]</scope>
    <source>
        <strain evidence="13 14">CCAP 1055/1</strain>
    </source>
</reference>
<dbReference type="InterPro" id="IPR036738">
    <property type="entry name" value="FRB_sf"/>
</dbReference>
<dbReference type="InterPro" id="IPR026683">
    <property type="entry name" value="TOR_cat"/>
</dbReference>
<dbReference type="PaxDb" id="2850-Phatr21660"/>
<dbReference type="SUPFAM" id="SSF48371">
    <property type="entry name" value="ARM repeat"/>
    <property type="match status" value="2"/>
</dbReference>
<dbReference type="InterPro" id="IPR057564">
    <property type="entry name" value="HEAT_ATR"/>
</dbReference>
<dbReference type="PROSITE" id="PS00915">
    <property type="entry name" value="PI3_4_KINASE_1"/>
    <property type="match status" value="1"/>
</dbReference>
<dbReference type="Pfam" id="PF02260">
    <property type="entry name" value="FATC"/>
    <property type="match status" value="1"/>
</dbReference>
<dbReference type="FunFam" id="1.10.1070.11:FF:000029">
    <property type="entry name" value="Serine/threonine-protein kinase TOR"/>
    <property type="match status" value="1"/>
</dbReference>
<dbReference type="InterPro" id="IPR014009">
    <property type="entry name" value="PIK_FAT"/>
</dbReference>
<comment type="catalytic activity">
    <reaction evidence="7 9">
        <text>L-threonyl-[protein] + ATP = O-phospho-L-threonyl-[protein] + ADP + H(+)</text>
        <dbReference type="Rhea" id="RHEA:46608"/>
        <dbReference type="Rhea" id="RHEA-COMP:11060"/>
        <dbReference type="Rhea" id="RHEA-COMP:11605"/>
        <dbReference type="ChEBI" id="CHEBI:15378"/>
        <dbReference type="ChEBI" id="CHEBI:30013"/>
        <dbReference type="ChEBI" id="CHEBI:30616"/>
        <dbReference type="ChEBI" id="CHEBI:61977"/>
        <dbReference type="ChEBI" id="CHEBI:456216"/>
        <dbReference type="EC" id="2.7.11.1"/>
    </reaction>
</comment>
<name>B7G3H7_PHATC</name>
<dbReference type="SUPFAM" id="SSF47212">
    <property type="entry name" value="FKBP12-rapamycin-binding domain of FKBP-rapamycin-associated protein (FRAP)"/>
    <property type="match status" value="1"/>
</dbReference>
<dbReference type="Gene3D" id="1.25.10.10">
    <property type="entry name" value="Leucine-rich Repeat Variant"/>
    <property type="match status" value="4"/>
</dbReference>
<dbReference type="InParanoid" id="B7G3H7"/>
<proteinExistence type="inferred from homology"/>
<dbReference type="InterPro" id="IPR024585">
    <property type="entry name" value="mTOR_dom"/>
</dbReference>
<evidence type="ECO:0000313" key="13">
    <source>
        <dbReference type="EMBL" id="EEC46831.1"/>
    </source>
</evidence>
<evidence type="ECO:0000256" key="1">
    <source>
        <dbReference type="ARBA" id="ARBA00011031"/>
    </source>
</evidence>
<dbReference type="InterPro" id="IPR000403">
    <property type="entry name" value="PI3/4_kinase_cat_dom"/>
</dbReference>
<dbReference type="GeneID" id="7202587"/>
<evidence type="ECO:0000259" key="10">
    <source>
        <dbReference type="PROSITE" id="PS50290"/>
    </source>
</evidence>
<evidence type="ECO:0000259" key="12">
    <source>
        <dbReference type="PROSITE" id="PS51190"/>
    </source>
</evidence>
<dbReference type="Gene3D" id="3.30.1010.10">
    <property type="entry name" value="Phosphatidylinositol 3-kinase Catalytic Subunit, Chain A, domain 4"/>
    <property type="match status" value="1"/>
</dbReference>
<dbReference type="OrthoDB" id="381190at2759"/>
<evidence type="ECO:0000256" key="9">
    <source>
        <dbReference type="RuleBase" id="RU364109"/>
    </source>
</evidence>
<evidence type="ECO:0000313" key="14">
    <source>
        <dbReference type="Proteomes" id="UP000000759"/>
    </source>
</evidence>
<keyword evidence="4 9" id="KW-0547">Nucleotide-binding</keyword>
<dbReference type="Gene3D" id="1.10.1070.11">
    <property type="entry name" value="Phosphatidylinositol 3-/4-kinase, catalytic domain"/>
    <property type="match status" value="1"/>
</dbReference>
<dbReference type="EC" id="2.7.11.1" evidence="9"/>
<dbReference type="Pfam" id="PF23593">
    <property type="entry name" value="HEAT_ATR"/>
    <property type="match status" value="1"/>
</dbReference>
<evidence type="ECO:0000256" key="7">
    <source>
        <dbReference type="ARBA" id="ARBA00047899"/>
    </source>
</evidence>
<dbReference type="Pfam" id="PF00454">
    <property type="entry name" value="PI3_PI4_kinase"/>
    <property type="match status" value="1"/>
</dbReference>
<feature type="domain" description="PI3K/PI4K catalytic" evidence="10">
    <location>
        <begin position="2022"/>
        <end position="2341"/>
    </location>
</feature>
<keyword evidence="5 9" id="KW-0418">Kinase</keyword>
<dbReference type="GO" id="GO:0016242">
    <property type="term" value="P:negative regulation of macroautophagy"/>
    <property type="evidence" value="ECO:0007669"/>
    <property type="project" value="TreeGrafter"/>
</dbReference>
<dbReference type="eggNOG" id="KOG0891">
    <property type="taxonomic scope" value="Eukaryota"/>
</dbReference>
<dbReference type="InterPro" id="IPR016024">
    <property type="entry name" value="ARM-type_fold"/>
</dbReference>
<gene>
    <name evidence="13" type="ORF">PHATRDRAFT_21660</name>
</gene>
<sequence>MANQRAAAELASLLWTLAHEMSVEDFGAVESEVFTLVFALVHAPDKESRMAGLAALDGLLVAPSADEEKKAIKFANALSTGLRAANGDYEFFSAVSKALGHMAMRISNVDFVEAEVTRALEWLRTGRSDRSLLRLRRLAASLSLKEFAIHAPTTFHSKTSQSTLGQGGSNEFLDTIFQSIRDPQPIVRVCAADALSQCLRILVDRRHLSLTGLLCQIHFSTMEGLQEATKKQSWHAASESEAAKHGSLLVVGTMLAYTREFLLPRFEEICRAVLACSKNPKVLIRLEVVRLIPKLAACCSSVFGRRYLEQSLVFLIDNVSSPASLRDNVDIRPSVYDAIGDLIMAMSDENTGRRLEEIFAVVRKGLHAPTSRSSVGHTLCPALHCASSLVEALKDLALPYLDGVIDDMFQSGLSIDLIQCLHSIAQSIPMYKDEIEDRMLQEVSLSLAGNRRSSDHTLGSSYPAGAASTTESSNVHINMNNDAKTTKLLVLSLQTFASFSNSTAQVTLSGKIIPLMPFVQDVTARYLLHPSNEVRRAAALACCVLLIPHGSIFASAGSCSGLIIEDVLEALLRAAVSDSSAVVRLCVVRALDTRYDPFLCQTHHLQDLFLVLQDETLATRVAGLQLLGRLASLNPAPILPVLRRFLNDLVVELQCGVDTGRGREEATRLLVVFLRVKPLQRLIHPVLATLVGALPLTGAAPPRLASASLEALGELAQATGTALQPWVNDIIPHVLNTMKDQSSASKQRTSLRTLGQIAGSTGYVVRLYLDYPNLLSQATDILPATKRAPWTLRREVIRTLGIIGALDPDRYYSVASKARKGGVQYAMVAQPVSNLSPAKRMTPSEEDFYPTVSIQALMRIFRDSTLTVHHGMVIQAIMFIFKSLGVRCVPFLGKVLPHMILTIRHCPSNLKESLFIQLSNLTLVVKAHLRIFVDDIFDIVEQFWDSRHLSIILKLLSNIAIGVPDAFRQFVPRFIRRLLTSLDELQVADWSTAKQSLLPQNGRAESEKLSHILKSISKLNSMLREYLHILIPALLKLADSLASLSFNGATTTTISILDGFSVLNCRTLSALIESQAPAPNPVALALFTGLSCTPPINSENGLPSRVVQPLVRIFRETPPRSLAVGLSMVETLFDEHPVAPALRASFSVSNRQKVNQGNLQRAWDVSQRSSREDWDEWMRRFAIQLLREAPSPALRASANLAHAYQPLARELFSAAFACCWKELSHPYRTDLLSALETAFVADISPEILLALLNLAEFMEHDPSGGLPIDISILADLALKCRAYAKALHYKEREYRNGGSGSCVEALISINRKLDLQEGALGILKASAIDDEDASKQSGWWLAKLGNWTEALEVYREKLKSDPHDFEAIVGCMRCLDASGEWRKVLDLAEQNWTALSQHRCIVRMCAQAAWRLGQWDDLEKYSSQLTCVGFDGAFYSAVLHVHRQDWSHAADAIDAARKAMDSRFTALLAESYSRAYPSMVTAQMLSEMEEIIEYMKTEERSRIEIDHHPANRQSIERARERLISVWKDRLAGCRMDSEAHASILAVRSLVIGPEDDVDAVLTLSKLSRQAERHKFAERVLLDPLHSLKIQHTFYFAYVKHLWYTGEKHEATRRLEHLCDVVDMVSHCERINETSLRVACWLEYGEWKLSTTTSLGSSMSPQFQLDVLTSLKRATQPDDCGYKAWHGWSLLNFRIALQLNDRHHLSSQADAQRPGASFDKSIRNHVVAAVRGFVNAINLGTIKQSASVQQDLLNLLTCLFKFGSLQDVAVVLNECVSSVAIEAWLGVLPQLLARIHIKDPAIRSVLHPLLTRLGEKHPQALMYQLSVLLKSPVVERRTAAESLMNSLKSHSSDLVEESLMVSSELIRVAILWSETWHAGLENASAFFYVENNIAAMLDQLHSLHGEFEKEPETSMERDFAEAHGGNIRQAYDCIKKYIQLSSNDDENLSPEQKDSRREEAETFLHKAWDSYYVVFRPINQDLKSMSLLRLPECSPALSRARNLELGVPGSYRVDGSYVRIQKFVQRVSIINSKQRPRKVTLRGSDGKHYVFLLKGHEDLRQDERVMQLFGLVNALLVRDPQTKNQDLMIKRYTISPLSHNCGLVGWVPHCDTMHALIRDYREAKKVPMNIENREMMKTAPDYDLLTGMQKVEVFTDALQKTPGKGDDLAEIFWLKSTNSEEWLERRTKYTRSLAVMSMVGYILGLGDRHPSNLMIDKLSGRVLHIDFGDCFEIAMVRDKYPERVPFRLTRMLVKAMEVSGIEGTYRSTCERTMNLLRSSRDTLVAMLEAFVHDPLISWRLVNFITGGASARVATETSIARSRMERSLMGVMGGENGVVHEEALNVKALQVIRRVEDKLSGTDFPDCEGEPLDVSDQVQRLIVQATSSENLCQLFIGWCAFW</sequence>
<dbReference type="InterPro" id="IPR011989">
    <property type="entry name" value="ARM-like"/>
</dbReference>
<dbReference type="PROSITE" id="PS50290">
    <property type="entry name" value="PI3_4_KINASE_3"/>
    <property type="match status" value="1"/>
</dbReference>
<dbReference type="FunFam" id="3.30.1010.10:FF:000006">
    <property type="entry name" value="Serine/threonine-protein kinase TOR"/>
    <property type="match status" value="1"/>
</dbReference>
<dbReference type="PANTHER" id="PTHR11139:SF9">
    <property type="entry name" value="SERINE_THREONINE-PROTEIN KINASE MTOR"/>
    <property type="match status" value="1"/>
</dbReference>
<evidence type="ECO:0000256" key="2">
    <source>
        <dbReference type="ARBA" id="ARBA00022679"/>
    </source>
</evidence>
<dbReference type="SMART" id="SM01345">
    <property type="entry name" value="Rapamycin_bind"/>
    <property type="match status" value="1"/>
</dbReference>
<dbReference type="SMART" id="SM01346">
    <property type="entry name" value="DUF3385"/>
    <property type="match status" value="1"/>
</dbReference>
<dbReference type="InterPro" id="IPR018936">
    <property type="entry name" value="PI3/4_kinase_CS"/>
</dbReference>
<reference evidence="14" key="2">
    <citation type="submission" date="2008-08" db="EMBL/GenBank/DDBJ databases">
        <authorList>
            <consortium name="Diatom Consortium"/>
            <person name="Grigoriev I."/>
            <person name="Grimwood J."/>
            <person name="Kuo A."/>
            <person name="Otillar R.P."/>
            <person name="Salamov A."/>
            <person name="Detter J.C."/>
            <person name="Lindquist E."/>
            <person name="Shapiro H."/>
            <person name="Lucas S."/>
            <person name="Glavina del Rio T."/>
            <person name="Pitluck S."/>
            <person name="Rokhsar D."/>
            <person name="Bowler C."/>
        </authorList>
    </citation>
    <scope>GENOME REANNOTATION</scope>
    <source>
        <strain evidence="14">CCAP 1055/1</strain>
    </source>
</reference>
<dbReference type="PROSITE" id="PS00916">
    <property type="entry name" value="PI3_4_KINASE_2"/>
    <property type="match status" value="1"/>
</dbReference>
<dbReference type="GO" id="GO:0031931">
    <property type="term" value="C:TORC1 complex"/>
    <property type="evidence" value="ECO:0007669"/>
    <property type="project" value="TreeGrafter"/>
</dbReference>
<dbReference type="GO" id="GO:0031929">
    <property type="term" value="P:TOR signaling"/>
    <property type="evidence" value="ECO:0007669"/>
    <property type="project" value="TreeGrafter"/>
</dbReference>
<evidence type="ECO:0000259" key="11">
    <source>
        <dbReference type="PROSITE" id="PS51189"/>
    </source>
</evidence>
<dbReference type="KEGG" id="pti:PHATRDRAFT_21660"/>
<dbReference type="Gene3D" id="1.25.40.10">
    <property type="entry name" value="Tetratricopeptide repeat domain"/>
    <property type="match status" value="1"/>
</dbReference>
<comment type="similarity">
    <text evidence="1 9">Belongs to the PI3/PI4-kinase family.</text>
</comment>
<dbReference type="InterPro" id="IPR011009">
    <property type="entry name" value="Kinase-like_dom_sf"/>
</dbReference>
<keyword evidence="6 9" id="KW-0067">ATP-binding</keyword>
<dbReference type="Pfam" id="PF11865">
    <property type="entry name" value="mTOR_dom"/>
    <property type="match status" value="1"/>
</dbReference>
<protein>
    <recommendedName>
        <fullName evidence="9">Serine/threonine-protein kinase TOR</fullName>
        <ecNumber evidence="9">2.7.11.1</ecNumber>
    </recommendedName>
</protein>
<dbReference type="SMART" id="SM01343">
    <property type="entry name" value="FATC"/>
    <property type="match status" value="1"/>
</dbReference>
<dbReference type="GO" id="GO:0004674">
    <property type="term" value="F:protein serine/threonine kinase activity"/>
    <property type="evidence" value="ECO:0007669"/>
    <property type="project" value="UniProtKB-KW"/>
</dbReference>
<dbReference type="Gene3D" id="1.20.120.150">
    <property type="entry name" value="FKBP12-rapamycin binding domain"/>
    <property type="match status" value="1"/>
</dbReference>
<dbReference type="EMBL" id="CM000615">
    <property type="protein sequence ID" value="EEC46831.1"/>
    <property type="molecule type" value="Genomic_DNA"/>
</dbReference>
<evidence type="ECO:0000256" key="5">
    <source>
        <dbReference type="ARBA" id="ARBA00022777"/>
    </source>
</evidence>